<dbReference type="PROSITE" id="PS51846">
    <property type="entry name" value="CNNM"/>
    <property type="match status" value="1"/>
</dbReference>
<dbReference type="CDD" id="cd04590">
    <property type="entry name" value="CBS_pair_CorC_HlyC_assoc"/>
    <property type="match status" value="1"/>
</dbReference>
<dbReference type="InterPro" id="IPR002550">
    <property type="entry name" value="CNNM"/>
</dbReference>
<dbReference type="Proteomes" id="UP000321389">
    <property type="component" value="Chromosome"/>
</dbReference>
<evidence type="ECO:0000256" key="7">
    <source>
        <dbReference type="PROSITE-ProRule" id="PRU01193"/>
    </source>
</evidence>
<dbReference type="GO" id="GO:0005886">
    <property type="term" value="C:plasma membrane"/>
    <property type="evidence" value="ECO:0007669"/>
    <property type="project" value="TreeGrafter"/>
</dbReference>
<sequence>MFELIIAAILIVLNGVFALSELALVSARRPRLQILAAKGKRGAAAAMRLSEHPGRFLSTVQIGITLVGILAGAFSGAALGERMSAYLVEAGIPAGSAGVAGYALVIGAITFLSLLIGELVPKHLALKNAEGFACMMAPAMEMLSKVAAPLVWLLDGCTRAVLFVLGMSAEPESAITDEEIQTLIAEAESAGVIETAEQTMIAGVMRLGDRNVRALMTPRTEVEMLDAAASETALRKALTGSTHSIIPVYEKDADVLLGVVRLRDLVRPLNLKRKFDLKKHVQAAPVIPDTLGALAVLRTLRHADVPMALVHDEFGHFEGVVTPADILDAIAGAFKSDLDDDEPEARQRADGSWLLSGAMPADEMADLLFIELPEKPGYDTVAGFLLDKLKRIPETGEVVEASGWRFEVVDLDGRRIDKVLASRAEN</sequence>
<feature type="transmembrane region" description="Helical" evidence="8">
    <location>
        <begin position="99"/>
        <end position="120"/>
    </location>
</feature>
<accession>A0A5B8L3J0</accession>
<evidence type="ECO:0000256" key="4">
    <source>
        <dbReference type="ARBA" id="ARBA00022989"/>
    </source>
</evidence>
<evidence type="ECO:0000256" key="8">
    <source>
        <dbReference type="SAM" id="Phobius"/>
    </source>
</evidence>
<keyword evidence="2 7" id="KW-0812">Transmembrane</keyword>
<organism evidence="10 11">
    <name type="scientific">Nitratireductor mangrovi</name>
    <dbReference type="NCBI Taxonomy" id="2599600"/>
    <lineage>
        <taxon>Bacteria</taxon>
        <taxon>Pseudomonadati</taxon>
        <taxon>Pseudomonadota</taxon>
        <taxon>Alphaproteobacteria</taxon>
        <taxon>Hyphomicrobiales</taxon>
        <taxon>Phyllobacteriaceae</taxon>
        <taxon>Nitratireductor</taxon>
    </lineage>
</organism>
<keyword evidence="3" id="KW-0677">Repeat</keyword>
<dbReference type="InterPro" id="IPR044751">
    <property type="entry name" value="Ion_transp-like_CBS"/>
</dbReference>
<dbReference type="Pfam" id="PF01595">
    <property type="entry name" value="CNNM"/>
    <property type="match status" value="1"/>
</dbReference>
<keyword evidence="11" id="KW-1185">Reference proteome</keyword>
<evidence type="ECO:0000256" key="5">
    <source>
        <dbReference type="ARBA" id="ARBA00023122"/>
    </source>
</evidence>
<evidence type="ECO:0000259" key="9">
    <source>
        <dbReference type="PROSITE" id="PS51846"/>
    </source>
</evidence>
<proteinExistence type="predicted"/>
<keyword evidence="5" id="KW-0129">CBS domain</keyword>
<dbReference type="InterPro" id="IPR016169">
    <property type="entry name" value="FAD-bd_PCMH_sub2"/>
</dbReference>
<dbReference type="SUPFAM" id="SSF54631">
    <property type="entry name" value="CBS-domain pair"/>
    <property type="match status" value="1"/>
</dbReference>
<evidence type="ECO:0000313" key="10">
    <source>
        <dbReference type="EMBL" id="QDZ02108.1"/>
    </source>
</evidence>
<feature type="domain" description="CNNM transmembrane" evidence="9">
    <location>
        <begin position="1"/>
        <end position="197"/>
    </location>
</feature>
<dbReference type="GO" id="GO:0050660">
    <property type="term" value="F:flavin adenine dinucleotide binding"/>
    <property type="evidence" value="ECO:0007669"/>
    <property type="project" value="InterPro"/>
</dbReference>
<dbReference type="OrthoDB" id="9805314at2"/>
<dbReference type="Gene3D" id="3.30.465.10">
    <property type="match status" value="1"/>
</dbReference>
<dbReference type="InterPro" id="IPR005170">
    <property type="entry name" value="Transptr-assoc_dom"/>
</dbReference>
<feature type="transmembrane region" description="Helical" evidence="8">
    <location>
        <begin position="56"/>
        <end position="79"/>
    </location>
</feature>
<keyword evidence="6 7" id="KW-0472">Membrane</keyword>
<dbReference type="SMART" id="SM01091">
    <property type="entry name" value="CorC_HlyC"/>
    <property type="match status" value="1"/>
</dbReference>
<dbReference type="PANTHER" id="PTHR22777:SF17">
    <property type="entry name" value="UPF0053 PROTEIN SLL0260"/>
    <property type="match status" value="1"/>
</dbReference>
<dbReference type="PANTHER" id="PTHR22777">
    <property type="entry name" value="HEMOLYSIN-RELATED"/>
    <property type="match status" value="1"/>
</dbReference>
<dbReference type="KEGG" id="niy:FQ775_17925"/>
<comment type="subcellular location">
    <subcellularLocation>
        <location evidence="1">Membrane</location>
        <topology evidence="1">Multi-pass membrane protein</topology>
    </subcellularLocation>
</comment>
<dbReference type="Pfam" id="PF03471">
    <property type="entry name" value="CorC_HlyC"/>
    <property type="match status" value="1"/>
</dbReference>
<evidence type="ECO:0000256" key="2">
    <source>
        <dbReference type="ARBA" id="ARBA00022692"/>
    </source>
</evidence>
<keyword evidence="4 7" id="KW-1133">Transmembrane helix</keyword>
<dbReference type="SUPFAM" id="SSF56176">
    <property type="entry name" value="FAD-binding/transporter-associated domain-like"/>
    <property type="match status" value="1"/>
</dbReference>
<dbReference type="RefSeq" id="WP_146300749.1">
    <property type="nucleotide sequence ID" value="NZ_CP042301.2"/>
</dbReference>
<evidence type="ECO:0000256" key="6">
    <source>
        <dbReference type="ARBA" id="ARBA00023136"/>
    </source>
</evidence>
<gene>
    <name evidence="10" type="ORF">FQ775_17925</name>
</gene>
<dbReference type="Gene3D" id="3.10.580.10">
    <property type="entry name" value="CBS-domain"/>
    <property type="match status" value="1"/>
</dbReference>
<protein>
    <submittedName>
        <fullName evidence="10">HlyC/CorC family transporter</fullName>
    </submittedName>
</protein>
<reference evidence="10" key="1">
    <citation type="submission" date="2020-04" db="EMBL/GenBank/DDBJ databases">
        <title>Nitratireductor sp. nov. isolated from mangrove soil.</title>
        <authorList>
            <person name="Ye Y."/>
        </authorList>
    </citation>
    <scope>NUCLEOTIDE SEQUENCE</scope>
    <source>
        <strain evidence="10">SY7</strain>
    </source>
</reference>
<feature type="transmembrane region" description="Helical" evidence="8">
    <location>
        <begin position="6"/>
        <end position="25"/>
    </location>
</feature>
<dbReference type="AlphaFoldDB" id="A0A5B8L3J0"/>
<dbReference type="EMBL" id="CP042301">
    <property type="protein sequence ID" value="QDZ02108.1"/>
    <property type="molecule type" value="Genomic_DNA"/>
</dbReference>
<name>A0A5B8L3J0_9HYPH</name>
<evidence type="ECO:0000313" key="11">
    <source>
        <dbReference type="Proteomes" id="UP000321389"/>
    </source>
</evidence>
<evidence type="ECO:0000256" key="3">
    <source>
        <dbReference type="ARBA" id="ARBA00022737"/>
    </source>
</evidence>
<evidence type="ECO:0000256" key="1">
    <source>
        <dbReference type="ARBA" id="ARBA00004141"/>
    </source>
</evidence>
<dbReference type="InterPro" id="IPR046342">
    <property type="entry name" value="CBS_dom_sf"/>
</dbReference>
<dbReference type="InterPro" id="IPR036318">
    <property type="entry name" value="FAD-bd_PCMH-like_sf"/>
</dbReference>